<evidence type="ECO:0000313" key="2">
    <source>
        <dbReference type="Proteomes" id="UP000236343"/>
    </source>
</evidence>
<accession>A0A2G8XRI7</accession>
<gene>
    <name evidence="1" type="ORF">TGCOUG_210783</name>
</gene>
<comment type="caution">
    <text evidence="1">The sequence shown here is derived from an EMBL/GenBank/DDBJ whole genome shotgun (WGS) entry which is preliminary data.</text>
</comment>
<name>A0A2G8XRI7_TOXGO</name>
<dbReference type="Proteomes" id="UP000236343">
    <property type="component" value="Unassembled WGS sequence"/>
</dbReference>
<reference evidence="1 2" key="1">
    <citation type="journal article" date="2016" name="Nat. Commun.">
        <title>Local admixture of amplified and diversified secreted pathogenesis determinants shapes mosaic Toxoplasma gondii genomes.</title>
        <authorList>
            <person name="Lorenzi H."/>
            <person name="Khan A."/>
            <person name="Behnke M.S."/>
            <person name="Namasivayam S."/>
            <person name="Swapna L.S."/>
            <person name="Hadjithomas M."/>
            <person name="Karamycheva S."/>
            <person name="Pinney D."/>
            <person name="Brunk B.P."/>
            <person name="Ajioka J.W."/>
            <person name="Ajzenberg D."/>
            <person name="Boothroyd J.C."/>
            <person name="Boyle J.P."/>
            <person name="Darde M.L."/>
            <person name="Diaz-Miranda M.A."/>
            <person name="Dubey J.P."/>
            <person name="Fritz H.M."/>
            <person name="Gennari S.M."/>
            <person name="Gregory B.D."/>
            <person name="Kim K."/>
            <person name="Saeij J.P."/>
            <person name="Su C."/>
            <person name="White M.W."/>
            <person name="Zhu X.Q."/>
            <person name="Howe D.K."/>
            <person name="Rosenthal B.M."/>
            <person name="Grigg M.E."/>
            <person name="Parkinson J."/>
            <person name="Liu L."/>
            <person name="Kissinger J.C."/>
            <person name="Roos D.S."/>
            <person name="Sibley L.D."/>
        </authorList>
    </citation>
    <scope>NUCLEOTIDE SEQUENCE [LARGE SCALE GENOMIC DNA]</scope>
    <source>
        <strain evidence="1 2">COUG</strain>
    </source>
</reference>
<proteinExistence type="predicted"/>
<sequence length="79" mass="8494">MKVVTSLQGRLEVASYKATSLSCSLEIGPKLLLLSAPSVNDTTLLPGFLDTTETDGFCNWSCTGMLLRRLAVDRKCNAA</sequence>
<dbReference type="EMBL" id="AGQR02003086">
    <property type="protein sequence ID" value="PIL97632.1"/>
    <property type="molecule type" value="Genomic_DNA"/>
</dbReference>
<evidence type="ECO:0000313" key="1">
    <source>
        <dbReference type="EMBL" id="PIL97632.1"/>
    </source>
</evidence>
<organism evidence="1 2">
    <name type="scientific">Toxoplasma gondii COUG</name>
    <dbReference type="NCBI Taxonomy" id="1074873"/>
    <lineage>
        <taxon>Eukaryota</taxon>
        <taxon>Sar</taxon>
        <taxon>Alveolata</taxon>
        <taxon>Apicomplexa</taxon>
        <taxon>Conoidasida</taxon>
        <taxon>Coccidia</taxon>
        <taxon>Eucoccidiorida</taxon>
        <taxon>Eimeriorina</taxon>
        <taxon>Sarcocystidae</taxon>
        <taxon>Toxoplasma</taxon>
    </lineage>
</organism>
<dbReference type="VEuPathDB" id="ToxoDB:TGCOUG_210783"/>
<protein>
    <submittedName>
        <fullName evidence="1">Uncharacterized protein</fullName>
    </submittedName>
</protein>
<dbReference type="AlphaFoldDB" id="A0A2G8XRI7"/>